<organism evidence="2 3">
    <name type="scientific">Sediminibacterium roseum</name>
    <dbReference type="NCBI Taxonomy" id="1978412"/>
    <lineage>
        <taxon>Bacteria</taxon>
        <taxon>Pseudomonadati</taxon>
        <taxon>Bacteroidota</taxon>
        <taxon>Chitinophagia</taxon>
        <taxon>Chitinophagales</taxon>
        <taxon>Chitinophagaceae</taxon>
        <taxon>Sediminibacterium</taxon>
    </lineage>
</organism>
<dbReference type="EMBL" id="JAACJS010000011">
    <property type="protein sequence ID" value="NCI49551.1"/>
    <property type="molecule type" value="Genomic_DNA"/>
</dbReference>
<keyword evidence="1" id="KW-0732">Signal</keyword>
<name>A0ABW9ZXG1_9BACT</name>
<dbReference type="Proteomes" id="UP000753802">
    <property type="component" value="Unassembled WGS sequence"/>
</dbReference>
<comment type="caution">
    <text evidence="2">The sequence shown here is derived from an EMBL/GenBank/DDBJ whole genome shotgun (WGS) entry which is preliminary data.</text>
</comment>
<evidence type="ECO:0000256" key="1">
    <source>
        <dbReference type="SAM" id="SignalP"/>
    </source>
</evidence>
<feature type="signal peptide" evidence="1">
    <location>
        <begin position="1"/>
        <end position="22"/>
    </location>
</feature>
<dbReference type="RefSeq" id="WP_161817865.1">
    <property type="nucleotide sequence ID" value="NZ_JAACJS010000011.1"/>
</dbReference>
<accession>A0ABW9ZXG1</accession>
<gene>
    <name evidence="2" type="ORF">GWC95_06435</name>
</gene>
<keyword evidence="3" id="KW-1185">Reference proteome</keyword>
<feature type="chain" id="PRO_5045538884" evidence="1">
    <location>
        <begin position="23"/>
        <end position="202"/>
    </location>
</feature>
<evidence type="ECO:0000313" key="3">
    <source>
        <dbReference type="Proteomes" id="UP000753802"/>
    </source>
</evidence>
<evidence type="ECO:0000313" key="2">
    <source>
        <dbReference type="EMBL" id="NCI49551.1"/>
    </source>
</evidence>
<reference evidence="2 3" key="1">
    <citation type="submission" date="2020-01" db="EMBL/GenBank/DDBJ databases">
        <title>Genome analysis.</title>
        <authorList>
            <person name="Wu S."/>
            <person name="Wang G."/>
        </authorList>
    </citation>
    <scope>NUCLEOTIDE SEQUENCE [LARGE SCALE GENOMIC DNA]</scope>
    <source>
        <strain evidence="2 3">SYL130</strain>
    </source>
</reference>
<proteinExistence type="predicted"/>
<sequence>MFLFPKPVMLVFFLLVAGSLPAQPFTRYKGEREEAFVKRIARQDKLPYHVIETKEWDSSRNVVIYFEKLVSAESEIVNGYILVPHNDNGYERVLIDTFYEDGGPVFIDTVFFANADPDAQKEIIVMTRNTVQHNGARVWGEFYATHIYDVPDLLHPPKRLLFLKGPSKKLESGFEGTIGNKRSKAKYKTAAEVRIALKKMGF</sequence>
<protein>
    <submittedName>
        <fullName evidence="2">Uncharacterized protein</fullName>
    </submittedName>
</protein>